<evidence type="ECO:0000256" key="3">
    <source>
        <dbReference type="ARBA" id="ARBA00022519"/>
    </source>
</evidence>
<feature type="transmembrane region" description="Helical" evidence="7">
    <location>
        <begin position="114"/>
        <end position="139"/>
    </location>
</feature>
<dbReference type="EMBL" id="QXJK01000002">
    <property type="protein sequence ID" value="RIX36144.1"/>
    <property type="molecule type" value="Genomic_DNA"/>
</dbReference>
<keyword evidence="10" id="KW-1185">Reference proteome</keyword>
<dbReference type="PANTHER" id="PTHR43066:SF26">
    <property type="entry name" value="RHOMBOID PROTEASE GLPG"/>
    <property type="match status" value="1"/>
</dbReference>
<dbReference type="GO" id="GO:0016020">
    <property type="term" value="C:membrane"/>
    <property type="evidence" value="ECO:0007669"/>
    <property type="project" value="UniProtKB-SubCell"/>
</dbReference>
<feature type="transmembrane region" description="Helical" evidence="7">
    <location>
        <begin position="20"/>
        <end position="37"/>
    </location>
</feature>
<dbReference type="SUPFAM" id="SSF144091">
    <property type="entry name" value="Rhomboid-like"/>
    <property type="match status" value="1"/>
</dbReference>
<comment type="caution">
    <text evidence="9">The sequence shown here is derived from an EMBL/GenBank/DDBJ whole genome shotgun (WGS) entry which is preliminary data.</text>
</comment>
<evidence type="ECO:0000259" key="8">
    <source>
        <dbReference type="Pfam" id="PF01694"/>
    </source>
</evidence>
<dbReference type="PANTHER" id="PTHR43066">
    <property type="entry name" value="RHOMBOID-RELATED PROTEIN"/>
    <property type="match status" value="1"/>
</dbReference>
<feature type="transmembrane region" description="Helical" evidence="7">
    <location>
        <begin position="169"/>
        <end position="185"/>
    </location>
</feature>
<accession>A0A418Q8X7</accession>
<dbReference type="InterPro" id="IPR022764">
    <property type="entry name" value="Peptidase_S54_rhomboid_dom"/>
</dbReference>
<keyword evidence="4 7" id="KW-0812">Transmembrane</keyword>
<protein>
    <submittedName>
        <fullName evidence="9">Rhomboid family intramembrane serine protease</fullName>
    </submittedName>
</protein>
<evidence type="ECO:0000313" key="9">
    <source>
        <dbReference type="EMBL" id="RIX36144.1"/>
    </source>
</evidence>
<feature type="transmembrane region" description="Helical" evidence="7">
    <location>
        <begin position="145"/>
        <end position="162"/>
    </location>
</feature>
<feature type="transmembrane region" description="Helical" evidence="7">
    <location>
        <begin position="84"/>
        <end position="107"/>
    </location>
</feature>
<reference evidence="9 10" key="1">
    <citation type="submission" date="2018-09" db="EMBL/GenBank/DDBJ databases">
        <title>Optimization and identification of Corynebacterium falsenii FN1-14 from fish paste.</title>
        <authorList>
            <person name="Daroonpunt R."/>
            <person name="Tanasupawat S."/>
        </authorList>
    </citation>
    <scope>NUCLEOTIDE SEQUENCE [LARGE SCALE GENOMIC DNA]</scope>
    <source>
        <strain evidence="9 10">FN1-14</strain>
    </source>
</reference>
<keyword evidence="5 7" id="KW-1133">Transmembrane helix</keyword>
<feature type="domain" description="Peptidase S54 rhomboid" evidence="8">
    <location>
        <begin position="79"/>
        <end position="209"/>
    </location>
</feature>
<gene>
    <name evidence="9" type="ORF">D3M95_02305</name>
</gene>
<comment type="subcellular location">
    <subcellularLocation>
        <location evidence="1">Membrane</location>
        <topology evidence="1">Multi-pass membrane protein</topology>
    </subcellularLocation>
</comment>
<dbReference type="Gene3D" id="1.20.1540.10">
    <property type="entry name" value="Rhomboid-like"/>
    <property type="match status" value="1"/>
</dbReference>
<keyword evidence="9" id="KW-0645">Protease</keyword>
<dbReference type="GO" id="GO:0006508">
    <property type="term" value="P:proteolysis"/>
    <property type="evidence" value="ECO:0007669"/>
    <property type="project" value="UniProtKB-KW"/>
</dbReference>
<proteinExistence type="predicted"/>
<keyword evidence="9" id="KW-0378">Hydrolase</keyword>
<evidence type="ECO:0000256" key="2">
    <source>
        <dbReference type="ARBA" id="ARBA00022475"/>
    </source>
</evidence>
<dbReference type="OrthoDB" id="9807874at2"/>
<evidence type="ECO:0000256" key="7">
    <source>
        <dbReference type="SAM" id="Phobius"/>
    </source>
</evidence>
<keyword evidence="3" id="KW-0997">Cell inner membrane</keyword>
<name>A0A418Q8X7_9CORY</name>
<feature type="transmembrane region" description="Helical" evidence="7">
    <location>
        <begin position="58"/>
        <end position="78"/>
    </location>
</feature>
<dbReference type="InterPro" id="IPR035952">
    <property type="entry name" value="Rhomboid-like_sf"/>
</dbReference>
<dbReference type="RefSeq" id="WP_052337488.1">
    <property type="nucleotide sequence ID" value="NZ_CBCRUA010000022.1"/>
</dbReference>
<organism evidence="9 10">
    <name type="scientific">Corynebacterium falsenii</name>
    <dbReference type="NCBI Taxonomy" id="108486"/>
    <lineage>
        <taxon>Bacteria</taxon>
        <taxon>Bacillati</taxon>
        <taxon>Actinomycetota</taxon>
        <taxon>Actinomycetes</taxon>
        <taxon>Mycobacteriales</taxon>
        <taxon>Corynebacteriaceae</taxon>
        <taxon>Corynebacterium</taxon>
    </lineage>
</organism>
<keyword evidence="2" id="KW-1003">Cell membrane</keyword>
<evidence type="ECO:0000256" key="4">
    <source>
        <dbReference type="ARBA" id="ARBA00022692"/>
    </source>
</evidence>
<keyword evidence="6 7" id="KW-0472">Membrane</keyword>
<dbReference type="Pfam" id="PF01694">
    <property type="entry name" value="Rhomboid"/>
    <property type="match status" value="1"/>
</dbReference>
<dbReference type="GO" id="GO:0004252">
    <property type="term" value="F:serine-type endopeptidase activity"/>
    <property type="evidence" value="ECO:0007669"/>
    <property type="project" value="InterPro"/>
</dbReference>
<sequence>MTWSSSPSTSRNNPWTVTNVFIAACCAVYVVTVIQSGNITEPLTSHRFLNPASHHVELLGGEGLGWFLLFDAGSVTAFGQWWRILTAALVHLNPAHLIFNMILIYLLGRELERAYGGVVMLSLMVASASGGALACMLFAPSTPVGGASTVGYGMFAMILGLARSRHEDLRAPIALILVNLGYSMFGNVSLWGHVGGLVAGGILAVAISRSRTKVGAGLVASDMTSTTTEKTTAIVIAAVIFGIAAWMGLGGHYPPGGLLATSSPWS</sequence>
<dbReference type="STRING" id="1451189.CFAL_00185"/>
<feature type="transmembrane region" description="Helical" evidence="7">
    <location>
        <begin position="191"/>
        <end position="210"/>
    </location>
</feature>
<evidence type="ECO:0000256" key="5">
    <source>
        <dbReference type="ARBA" id="ARBA00022989"/>
    </source>
</evidence>
<dbReference type="Proteomes" id="UP000285278">
    <property type="component" value="Unassembled WGS sequence"/>
</dbReference>
<feature type="transmembrane region" description="Helical" evidence="7">
    <location>
        <begin position="231"/>
        <end position="249"/>
    </location>
</feature>
<dbReference type="AlphaFoldDB" id="A0A418Q8X7"/>
<evidence type="ECO:0000313" key="10">
    <source>
        <dbReference type="Proteomes" id="UP000285278"/>
    </source>
</evidence>
<evidence type="ECO:0000256" key="6">
    <source>
        <dbReference type="ARBA" id="ARBA00023136"/>
    </source>
</evidence>
<evidence type="ECO:0000256" key="1">
    <source>
        <dbReference type="ARBA" id="ARBA00004141"/>
    </source>
</evidence>